<dbReference type="GO" id="GO:0000049">
    <property type="term" value="F:tRNA binding"/>
    <property type="evidence" value="ECO:0007669"/>
    <property type="project" value="UniProtKB-UniRule"/>
</dbReference>
<evidence type="ECO:0000313" key="9">
    <source>
        <dbReference type="Proteomes" id="UP000779809"/>
    </source>
</evidence>
<comment type="similarity">
    <text evidence="6">Belongs to the RnpA family.</text>
</comment>
<evidence type="ECO:0000256" key="3">
    <source>
        <dbReference type="ARBA" id="ARBA00022759"/>
    </source>
</evidence>
<organism evidence="8 9">
    <name type="scientific">Candidatus Korobacter versatilis</name>
    <dbReference type="NCBI Taxonomy" id="658062"/>
    <lineage>
        <taxon>Bacteria</taxon>
        <taxon>Pseudomonadati</taxon>
        <taxon>Acidobacteriota</taxon>
        <taxon>Terriglobia</taxon>
        <taxon>Terriglobales</taxon>
        <taxon>Candidatus Korobacteraceae</taxon>
        <taxon>Candidatus Korobacter</taxon>
    </lineage>
</organism>
<dbReference type="GO" id="GO:0030677">
    <property type="term" value="C:ribonuclease P complex"/>
    <property type="evidence" value="ECO:0007669"/>
    <property type="project" value="TreeGrafter"/>
</dbReference>
<dbReference type="EMBL" id="JACPNR010000006">
    <property type="protein sequence ID" value="MBI2678080.1"/>
    <property type="molecule type" value="Genomic_DNA"/>
</dbReference>
<reference evidence="8" key="1">
    <citation type="submission" date="2020-07" db="EMBL/GenBank/DDBJ databases">
        <title>Huge and variable diversity of episymbiotic CPR bacteria and DPANN archaea in groundwater ecosystems.</title>
        <authorList>
            <person name="He C.Y."/>
            <person name="Keren R."/>
            <person name="Whittaker M."/>
            <person name="Farag I.F."/>
            <person name="Doudna J."/>
            <person name="Cate J.H.D."/>
            <person name="Banfield J.F."/>
        </authorList>
    </citation>
    <scope>NUCLEOTIDE SEQUENCE</scope>
    <source>
        <strain evidence="8">NC_groundwater_580_Pr5_B-0.1um_64_19</strain>
    </source>
</reference>
<evidence type="ECO:0000256" key="7">
    <source>
        <dbReference type="NCBIfam" id="TIGR00188"/>
    </source>
</evidence>
<dbReference type="InterPro" id="IPR014721">
    <property type="entry name" value="Ribsml_uS5_D2-typ_fold_subgr"/>
</dbReference>
<proteinExistence type="inferred from homology"/>
<dbReference type="InterPro" id="IPR020568">
    <property type="entry name" value="Ribosomal_Su5_D2-typ_SF"/>
</dbReference>
<dbReference type="InterPro" id="IPR000100">
    <property type="entry name" value="RNase_P"/>
</dbReference>
<dbReference type="GO" id="GO:0004526">
    <property type="term" value="F:ribonuclease P activity"/>
    <property type="evidence" value="ECO:0007669"/>
    <property type="project" value="UniProtKB-UniRule"/>
</dbReference>
<dbReference type="PANTHER" id="PTHR33992">
    <property type="entry name" value="RIBONUCLEASE P PROTEIN COMPONENT"/>
    <property type="match status" value="1"/>
</dbReference>
<comment type="caution">
    <text evidence="8">The sequence shown here is derived from an EMBL/GenBank/DDBJ whole genome shotgun (WGS) entry which is preliminary data.</text>
</comment>
<evidence type="ECO:0000313" key="8">
    <source>
        <dbReference type="EMBL" id="MBI2678080.1"/>
    </source>
</evidence>
<dbReference type="AlphaFoldDB" id="A0A932A7E0"/>
<dbReference type="EC" id="3.1.26.5" evidence="6 7"/>
<evidence type="ECO:0000256" key="1">
    <source>
        <dbReference type="ARBA" id="ARBA00022694"/>
    </source>
</evidence>
<dbReference type="Pfam" id="PF00825">
    <property type="entry name" value="Ribonuclease_P"/>
    <property type="match status" value="1"/>
</dbReference>
<dbReference type="Gene3D" id="3.30.230.10">
    <property type="match status" value="1"/>
</dbReference>
<dbReference type="HAMAP" id="MF_00227">
    <property type="entry name" value="RNase_P"/>
    <property type="match status" value="1"/>
</dbReference>
<dbReference type="GO" id="GO:0001682">
    <property type="term" value="P:tRNA 5'-leader removal"/>
    <property type="evidence" value="ECO:0007669"/>
    <property type="project" value="UniProtKB-UniRule"/>
</dbReference>
<comment type="function">
    <text evidence="6">RNaseP catalyzes the removal of the 5'-leader sequence from pre-tRNA to produce the mature 5'-terminus. It can also cleave other RNA substrates such as 4.5S RNA. The protein component plays an auxiliary but essential role in vivo by binding to the 5'-leader sequence and broadening the substrate specificity of the ribozyme.</text>
</comment>
<name>A0A932A7E0_9BACT</name>
<evidence type="ECO:0000256" key="6">
    <source>
        <dbReference type="HAMAP-Rule" id="MF_00227"/>
    </source>
</evidence>
<keyword evidence="2 6" id="KW-0540">Nuclease</keyword>
<keyword evidence="5 6" id="KW-0694">RNA-binding</keyword>
<dbReference type="PANTHER" id="PTHR33992:SF1">
    <property type="entry name" value="RIBONUCLEASE P PROTEIN COMPONENT"/>
    <property type="match status" value="1"/>
</dbReference>
<sequence length="129" mass="14158">MNASPQSFPKSARLLKRADFLRVYETGRRHFGAHMTFFYLDRAVVGGVNEAAGKDGPRIGFTVSRALGGSVDRNRIRRRVREAVRMNLSALHRATDVVINPKRSAAKAALPVLLAEVAKGFAVIERGAK</sequence>
<accession>A0A932A7E0</accession>
<protein>
    <recommendedName>
        <fullName evidence="6 7">Ribonuclease P protein component</fullName>
        <shortName evidence="6">RNase P protein</shortName>
        <shortName evidence="6">RNaseP protein</shortName>
        <ecNumber evidence="6 7">3.1.26.5</ecNumber>
    </recommendedName>
    <alternativeName>
        <fullName evidence="6">Protein C5</fullName>
    </alternativeName>
</protein>
<dbReference type="GO" id="GO:0042781">
    <property type="term" value="F:3'-tRNA processing endoribonuclease activity"/>
    <property type="evidence" value="ECO:0007669"/>
    <property type="project" value="TreeGrafter"/>
</dbReference>
<gene>
    <name evidence="6 8" type="primary">rnpA</name>
    <name evidence="8" type="ORF">HYX28_04815</name>
</gene>
<comment type="catalytic activity">
    <reaction evidence="6">
        <text>Endonucleolytic cleavage of RNA, removing 5'-extranucleotides from tRNA precursor.</text>
        <dbReference type="EC" id="3.1.26.5"/>
    </reaction>
</comment>
<keyword evidence="3 6" id="KW-0255">Endonuclease</keyword>
<evidence type="ECO:0000256" key="4">
    <source>
        <dbReference type="ARBA" id="ARBA00022801"/>
    </source>
</evidence>
<evidence type="ECO:0000256" key="5">
    <source>
        <dbReference type="ARBA" id="ARBA00022884"/>
    </source>
</evidence>
<comment type="subunit">
    <text evidence="6">Consists of a catalytic RNA component (M1 or rnpB) and a protein subunit.</text>
</comment>
<dbReference type="NCBIfam" id="TIGR00188">
    <property type="entry name" value="rnpA"/>
    <property type="match status" value="1"/>
</dbReference>
<keyword evidence="1 6" id="KW-0819">tRNA processing</keyword>
<dbReference type="SUPFAM" id="SSF54211">
    <property type="entry name" value="Ribosomal protein S5 domain 2-like"/>
    <property type="match status" value="1"/>
</dbReference>
<evidence type="ECO:0000256" key="2">
    <source>
        <dbReference type="ARBA" id="ARBA00022722"/>
    </source>
</evidence>
<keyword evidence="4 6" id="KW-0378">Hydrolase</keyword>
<dbReference type="Proteomes" id="UP000779809">
    <property type="component" value="Unassembled WGS sequence"/>
</dbReference>